<reference evidence="3" key="1">
    <citation type="submission" date="2017-08" db="EMBL/GenBank/DDBJ databases">
        <authorList>
            <person name="Varghese N."/>
            <person name="Submissions S."/>
        </authorList>
    </citation>
    <scope>NUCLEOTIDE SEQUENCE [LARGE SCALE GENOMIC DNA]</scope>
    <source>
        <strain evidence="3">USBA17B2</strain>
    </source>
</reference>
<gene>
    <name evidence="2" type="ORF">SAMN05421879_102324</name>
</gene>
<proteinExistence type="predicted"/>
<protein>
    <submittedName>
        <fullName evidence="2">Uncharacterized protein</fullName>
    </submittedName>
</protein>
<evidence type="ECO:0000256" key="1">
    <source>
        <dbReference type="SAM" id="MobiDB-lite"/>
    </source>
</evidence>
<evidence type="ECO:0000313" key="3">
    <source>
        <dbReference type="Proteomes" id="UP000219688"/>
    </source>
</evidence>
<sequence>MTVAAGQGPQRVEEVGVVGVGDLSGPAGGKGVQQPGRWQVPVVVADPGGGVDQEGADLPPRGLLGFQGGAAGHHQRPQRLDRG</sequence>
<feature type="region of interest" description="Disordered" evidence="1">
    <location>
        <begin position="44"/>
        <end position="83"/>
    </location>
</feature>
<name>A0A285VLE8_9MICO</name>
<organism evidence="2 3">
    <name type="scientific">Ornithinimicrobium cerasi</name>
    <dbReference type="NCBI Taxonomy" id="2248773"/>
    <lineage>
        <taxon>Bacteria</taxon>
        <taxon>Bacillati</taxon>
        <taxon>Actinomycetota</taxon>
        <taxon>Actinomycetes</taxon>
        <taxon>Micrococcales</taxon>
        <taxon>Ornithinimicrobiaceae</taxon>
        <taxon>Ornithinimicrobium</taxon>
    </lineage>
</organism>
<keyword evidence="3" id="KW-1185">Reference proteome</keyword>
<dbReference type="AlphaFoldDB" id="A0A285VLE8"/>
<accession>A0A285VLE8</accession>
<evidence type="ECO:0000313" key="2">
    <source>
        <dbReference type="EMBL" id="SOC54036.1"/>
    </source>
</evidence>
<dbReference type="Proteomes" id="UP000219688">
    <property type="component" value="Unassembled WGS sequence"/>
</dbReference>
<feature type="non-terminal residue" evidence="2">
    <location>
        <position position="83"/>
    </location>
</feature>
<dbReference type="EMBL" id="OBQK01000002">
    <property type="protein sequence ID" value="SOC54036.1"/>
    <property type="molecule type" value="Genomic_DNA"/>
</dbReference>